<evidence type="ECO:0000313" key="2">
    <source>
        <dbReference type="EMBL" id="MBN1572904.1"/>
    </source>
</evidence>
<evidence type="ECO:0008006" key="4">
    <source>
        <dbReference type="Google" id="ProtNLM"/>
    </source>
</evidence>
<name>A0A9D8KDY2_9DELT</name>
<reference evidence="2" key="2">
    <citation type="submission" date="2021-01" db="EMBL/GenBank/DDBJ databases">
        <authorList>
            <person name="Hahn C.R."/>
            <person name="Youssef N.H."/>
            <person name="Elshahed M."/>
        </authorList>
    </citation>
    <scope>NUCLEOTIDE SEQUENCE</scope>
    <source>
        <strain evidence="2">Zod_Metabat.24</strain>
    </source>
</reference>
<organism evidence="2 3">
    <name type="scientific">Candidatus Zymogenus saltonus</name>
    <dbReference type="NCBI Taxonomy" id="2844893"/>
    <lineage>
        <taxon>Bacteria</taxon>
        <taxon>Deltaproteobacteria</taxon>
        <taxon>Candidatus Zymogenia</taxon>
        <taxon>Candidatus Zymogeniales</taxon>
        <taxon>Candidatus Zymogenaceae</taxon>
        <taxon>Candidatus Zymogenus</taxon>
    </lineage>
</organism>
<reference evidence="2" key="1">
    <citation type="journal article" date="2021" name="Environ. Microbiol.">
        <title>Genomic characterization of three novel Desulfobacterota classes expand the metabolic and phylogenetic diversity of the phylum.</title>
        <authorList>
            <person name="Murphy C.L."/>
            <person name="Biggerstaff J."/>
            <person name="Eichhorn A."/>
            <person name="Ewing E."/>
            <person name="Shahan R."/>
            <person name="Soriano D."/>
            <person name="Stewart S."/>
            <person name="VanMol K."/>
            <person name="Walker R."/>
            <person name="Walters P."/>
            <person name="Elshahed M.S."/>
            <person name="Youssef N.H."/>
        </authorList>
    </citation>
    <scope>NUCLEOTIDE SEQUENCE</scope>
    <source>
        <strain evidence="2">Zod_Metabat.24</strain>
    </source>
</reference>
<accession>A0A9D8KDY2</accession>
<dbReference type="SUPFAM" id="SSF48452">
    <property type="entry name" value="TPR-like"/>
    <property type="match status" value="1"/>
</dbReference>
<dbReference type="Proteomes" id="UP000809273">
    <property type="component" value="Unassembled WGS sequence"/>
</dbReference>
<feature type="chain" id="PRO_5038432812" description="Tetratricopeptide repeat protein" evidence="1">
    <location>
        <begin position="24"/>
        <end position="244"/>
    </location>
</feature>
<keyword evidence="1" id="KW-0732">Signal</keyword>
<gene>
    <name evidence="2" type="ORF">JW984_06860</name>
</gene>
<dbReference type="Gene3D" id="1.25.40.10">
    <property type="entry name" value="Tetratricopeptide repeat domain"/>
    <property type="match status" value="1"/>
</dbReference>
<protein>
    <recommendedName>
        <fullName evidence="4">Tetratricopeptide repeat protein</fullName>
    </recommendedName>
</protein>
<comment type="caution">
    <text evidence="2">The sequence shown here is derived from an EMBL/GenBank/DDBJ whole genome shotgun (WGS) entry which is preliminary data.</text>
</comment>
<evidence type="ECO:0000313" key="3">
    <source>
        <dbReference type="Proteomes" id="UP000809273"/>
    </source>
</evidence>
<proteinExistence type="predicted"/>
<evidence type="ECO:0000256" key="1">
    <source>
        <dbReference type="SAM" id="SignalP"/>
    </source>
</evidence>
<dbReference type="AlphaFoldDB" id="A0A9D8KDY2"/>
<dbReference type="InterPro" id="IPR011990">
    <property type="entry name" value="TPR-like_helical_dom_sf"/>
</dbReference>
<dbReference type="EMBL" id="JAFGIX010000032">
    <property type="protein sequence ID" value="MBN1572904.1"/>
    <property type="molecule type" value="Genomic_DNA"/>
</dbReference>
<feature type="signal peptide" evidence="1">
    <location>
        <begin position="1"/>
        <end position="23"/>
    </location>
</feature>
<sequence length="244" mass="26966">MKKVAVLLSLALIIGICCVPAFAEDNKEIIAKADELYDAGTLASYKEAKTLLEPLIGKDEEATWKFSRASYQIGVRTTNKETRKAIFEKSFKAVEAYINAGSTVPGTNYWYALNAGQYGKLKGVLKSLFLVKPMKKACNNVIAKDPGFEDGSAYTVLGAIEYEVPGGDLDKCITLCKKKLGYEPDDMTANLYLGKTYYKKKDYATAKKYIEHMIATAKPKTANDKEDVAEAKELLIEINKKLAK</sequence>